<evidence type="ECO:0000256" key="1">
    <source>
        <dbReference type="ARBA" id="ARBA00000707"/>
    </source>
</evidence>
<keyword evidence="12" id="KW-0808">Transferase</keyword>
<evidence type="ECO:0000256" key="7">
    <source>
        <dbReference type="ARBA" id="ARBA00022786"/>
    </source>
</evidence>
<name>A0A8J5RMI5_ZIZPA</name>
<comment type="caution">
    <text evidence="17">The sequence shown here is derived from an EMBL/GenBank/DDBJ whole genome shotgun (WGS) entry which is preliminary data.</text>
</comment>
<dbReference type="NCBIfam" id="TIGR00174">
    <property type="entry name" value="miaA"/>
    <property type="match status" value="1"/>
</dbReference>
<feature type="domain" description="USP" evidence="15">
    <location>
        <begin position="434"/>
        <end position="739"/>
    </location>
</feature>
<dbReference type="EC" id="3.4.19.12" evidence="3"/>
<dbReference type="FunFam" id="6.10.140.2220:FF:000006">
    <property type="entry name" value="Ubiquitin carboxyl-terminal hydrolase 15"/>
    <property type="match status" value="1"/>
</dbReference>
<evidence type="ECO:0000256" key="9">
    <source>
        <dbReference type="ARBA" id="ARBA00022807"/>
    </source>
</evidence>
<keyword evidence="12" id="KW-0547">Nucleotide-binding</keyword>
<evidence type="ECO:0000256" key="10">
    <source>
        <dbReference type="ARBA" id="ARBA00022833"/>
    </source>
</evidence>
<dbReference type="Pfam" id="PF00443">
    <property type="entry name" value="UCH"/>
    <property type="match status" value="1"/>
</dbReference>
<dbReference type="CDD" id="cd02661">
    <property type="entry name" value="Peptidase_C19E"/>
    <property type="match status" value="1"/>
</dbReference>
<dbReference type="Pfam" id="PF01715">
    <property type="entry name" value="IPPT"/>
    <property type="match status" value="1"/>
</dbReference>
<dbReference type="GO" id="GO:0016579">
    <property type="term" value="P:protein deubiquitination"/>
    <property type="evidence" value="ECO:0007669"/>
    <property type="project" value="InterPro"/>
</dbReference>
<dbReference type="InterPro" id="IPR002893">
    <property type="entry name" value="Znf_MYND"/>
</dbReference>
<dbReference type="HAMAP" id="MF_00185">
    <property type="entry name" value="IPP_trans"/>
    <property type="match status" value="1"/>
</dbReference>
<dbReference type="FunFam" id="3.90.70.10:FF:000026">
    <property type="entry name" value="Ubiquitin carboxyl-terminal hydrolase 15"/>
    <property type="match status" value="1"/>
</dbReference>
<dbReference type="GO" id="GO:0005634">
    <property type="term" value="C:nucleus"/>
    <property type="evidence" value="ECO:0007669"/>
    <property type="project" value="TreeGrafter"/>
</dbReference>
<evidence type="ECO:0000256" key="4">
    <source>
        <dbReference type="ARBA" id="ARBA00022670"/>
    </source>
</evidence>
<keyword evidence="10" id="KW-0862">Zinc</keyword>
<comment type="catalytic activity">
    <reaction evidence="1">
        <text>Thiol-dependent hydrolysis of ester, thioester, amide, peptide and isopeptide bonds formed by the C-terminal Gly of ubiquitin (a 76-residue protein attached to proteins as an intracellular targeting signal).</text>
        <dbReference type="EC" id="3.4.19.12"/>
    </reaction>
</comment>
<organism evidence="17 18">
    <name type="scientific">Zizania palustris</name>
    <name type="common">Northern wild rice</name>
    <dbReference type="NCBI Taxonomy" id="103762"/>
    <lineage>
        <taxon>Eukaryota</taxon>
        <taxon>Viridiplantae</taxon>
        <taxon>Streptophyta</taxon>
        <taxon>Embryophyta</taxon>
        <taxon>Tracheophyta</taxon>
        <taxon>Spermatophyta</taxon>
        <taxon>Magnoliopsida</taxon>
        <taxon>Liliopsida</taxon>
        <taxon>Poales</taxon>
        <taxon>Poaceae</taxon>
        <taxon>BOP clade</taxon>
        <taxon>Oryzoideae</taxon>
        <taxon>Oryzeae</taxon>
        <taxon>Zizaniinae</taxon>
        <taxon>Zizania</taxon>
    </lineage>
</organism>
<dbReference type="Pfam" id="PF01753">
    <property type="entry name" value="zf-MYND"/>
    <property type="match status" value="1"/>
</dbReference>
<dbReference type="GO" id="GO:0005829">
    <property type="term" value="C:cytosol"/>
    <property type="evidence" value="ECO:0007669"/>
    <property type="project" value="TreeGrafter"/>
</dbReference>
<dbReference type="GO" id="GO:0052381">
    <property type="term" value="F:tRNA dimethylallyltransferase activity"/>
    <property type="evidence" value="ECO:0007669"/>
    <property type="project" value="InterPro"/>
</dbReference>
<dbReference type="PROSITE" id="PS01360">
    <property type="entry name" value="ZF_MYND_1"/>
    <property type="match status" value="1"/>
</dbReference>
<feature type="compositionally biased region" description="Low complexity" evidence="13">
    <location>
        <begin position="779"/>
        <end position="812"/>
    </location>
</feature>
<comment type="similarity">
    <text evidence="2">Belongs to the peptidase C19 family.</text>
</comment>
<dbReference type="OrthoDB" id="775260at2759"/>
<dbReference type="PROSITE" id="PS00972">
    <property type="entry name" value="USP_1"/>
    <property type="match status" value="1"/>
</dbReference>
<reference evidence="17" key="1">
    <citation type="journal article" date="2021" name="bioRxiv">
        <title>Whole Genome Assembly and Annotation of Northern Wild Rice, Zizania palustris L., Supports a Whole Genome Duplication in the Zizania Genus.</title>
        <authorList>
            <person name="Haas M."/>
            <person name="Kono T."/>
            <person name="Macchietto M."/>
            <person name="Millas R."/>
            <person name="McGilp L."/>
            <person name="Shao M."/>
            <person name="Duquette J."/>
            <person name="Hirsch C.N."/>
            <person name="Kimball J."/>
        </authorList>
    </citation>
    <scope>NUCLEOTIDE SEQUENCE</scope>
    <source>
        <tissue evidence="17">Fresh leaf tissue</tissue>
    </source>
</reference>
<keyword evidence="5" id="KW-0479">Metal-binding</keyword>
<dbReference type="PROSITE" id="PS50235">
    <property type="entry name" value="USP_3"/>
    <property type="match status" value="1"/>
</dbReference>
<evidence type="ECO:0000313" key="18">
    <source>
        <dbReference type="Proteomes" id="UP000729402"/>
    </source>
</evidence>
<dbReference type="InterPro" id="IPR018022">
    <property type="entry name" value="IPT"/>
</dbReference>
<keyword evidence="14" id="KW-1133">Transmembrane helix</keyword>
<proteinExistence type="inferred from homology"/>
<reference evidence="17" key="2">
    <citation type="submission" date="2021-02" db="EMBL/GenBank/DDBJ databases">
        <authorList>
            <person name="Kimball J.A."/>
            <person name="Haas M.W."/>
            <person name="Macchietto M."/>
            <person name="Kono T."/>
            <person name="Duquette J."/>
            <person name="Shao M."/>
        </authorList>
    </citation>
    <scope>NUCLEOTIDE SEQUENCE</scope>
    <source>
        <tissue evidence="17">Fresh leaf tissue</tissue>
    </source>
</reference>
<dbReference type="Proteomes" id="UP000729402">
    <property type="component" value="Unassembled WGS sequence"/>
</dbReference>
<dbReference type="PROSITE" id="PS50865">
    <property type="entry name" value="ZF_MYND_2"/>
    <property type="match status" value="1"/>
</dbReference>
<evidence type="ECO:0000259" key="16">
    <source>
        <dbReference type="PROSITE" id="PS50865"/>
    </source>
</evidence>
<dbReference type="InterPro" id="IPR050164">
    <property type="entry name" value="Peptidase_C19"/>
</dbReference>
<keyword evidence="8" id="KW-0378">Hydrolase</keyword>
<dbReference type="GO" id="GO:0005524">
    <property type="term" value="F:ATP binding"/>
    <property type="evidence" value="ECO:0007669"/>
    <property type="project" value="UniProtKB-KW"/>
</dbReference>
<keyword evidence="9" id="KW-0788">Thiol protease</keyword>
<dbReference type="GO" id="GO:0008033">
    <property type="term" value="P:tRNA processing"/>
    <property type="evidence" value="ECO:0007669"/>
    <property type="project" value="InterPro"/>
</dbReference>
<feature type="region of interest" description="Disordered" evidence="13">
    <location>
        <begin position="313"/>
        <end position="357"/>
    </location>
</feature>
<comment type="similarity">
    <text evidence="12">Belongs to the IPP transferase family.</text>
</comment>
<gene>
    <name evidence="17" type="ORF">GUJ93_ZPchr0009g1278</name>
</gene>
<keyword evidence="14" id="KW-0812">Transmembrane</keyword>
<keyword evidence="7" id="KW-0833">Ubl conjugation pathway</keyword>
<dbReference type="GO" id="GO:0004843">
    <property type="term" value="F:cysteine-type deubiquitinase activity"/>
    <property type="evidence" value="ECO:0007669"/>
    <property type="project" value="UniProtKB-EC"/>
</dbReference>
<evidence type="ECO:0000259" key="15">
    <source>
        <dbReference type="PROSITE" id="PS50235"/>
    </source>
</evidence>
<keyword evidence="6 11" id="KW-0863">Zinc-finger</keyword>
<dbReference type="PANTHER" id="PTHR24006:SF892">
    <property type="entry name" value="OS09G0464400 PROTEIN"/>
    <property type="match status" value="1"/>
</dbReference>
<dbReference type="EMBL" id="JAAALK010000289">
    <property type="protein sequence ID" value="KAG8049942.1"/>
    <property type="molecule type" value="Genomic_DNA"/>
</dbReference>
<evidence type="ECO:0000256" key="3">
    <source>
        <dbReference type="ARBA" id="ARBA00012759"/>
    </source>
</evidence>
<feature type="compositionally biased region" description="Basic and acidic residues" evidence="13">
    <location>
        <begin position="338"/>
        <end position="357"/>
    </location>
</feature>
<feature type="compositionally biased region" description="Polar residues" evidence="13">
    <location>
        <begin position="313"/>
        <end position="330"/>
    </location>
</feature>
<dbReference type="GO" id="GO:0008270">
    <property type="term" value="F:zinc ion binding"/>
    <property type="evidence" value="ECO:0007669"/>
    <property type="project" value="UniProtKB-KW"/>
</dbReference>
<keyword evidence="18" id="KW-1185">Reference proteome</keyword>
<feature type="region of interest" description="Disordered" evidence="13">
    <location>
        <begin position="845"/>
        <end position="893"/>
    </location>
</feature>
<evidence type="ECO:0000256" key="8">
    <source>
        <dbReference type="ARBA" id="ARBA00022801"/>
    </source>
</evidence>
<keyword evidence="4" id="KW-0645">Protease</keyword>
<evidence type="ECO:0000256" key="14">
    <source>
        <dbReference type="SAM" id="Phobius"/>
    </source>
</evidence>
<feature type="region of interest" description="Disordered" evidence="13">
    <location>
        <begin position="751"/>
        <end position="812"/>
    </location>
</feature>
<dbReference type="PANTHER" id="PTHR24006">
    <property type="entry name" value="UBIQUITIN CARBOXYL-TERMINAL HYDROLASE"/>
    <property type="match status" value="1"/>
</dbReference>
<keyword evidence="14" id="KW-0472">Membrane</keyword>
<dbReference type="InterPro" id="IPR001394">
    <property type="entry name" value="Peptidase_C19_UCH"/>
</dbReference>
<protein>
    <recommendedName>
        <fullName evidence="3">ubiquitinyl hydrolase 1</fullName>
        <ecNumber evidence="3">3.4.19.12</ecNumber>
    </recommendedName>
</protein>
<evidence type="ECO:0000256" key="2">
    <source>
        <dbReference type="ARBA" id="ARBA00009085"/>
    </source>
</evidence>
<evidence type="ECO:0000256" key="11">
    <source>
        <dbReference type="PROSITE-ProRule" id="PRU00134"/>
    </source>
</evidence>
<dbReference type="GO" id="GO:0006508">
    <property type="term" value="P:proteolysis"/>
    <property type="evidence" value="ECO:0007669"/>
    <property type="project" value="UniProtKB-KW"/>
</dbReference>
<evidence type="ECO:0000256" key="12">
    <source>
        <dbReference type="RuleBase" id="RU003785"/>
    </source>
</evidence>
<evidence type="ECO:0000256" key="13">
    <source>
        <dbReference type="SAM" id="MobiDB-lite"/>
    </source>
</evidence>
<accession>A0A8J5RMI5</accession>
<evidence type="ECO:0000313" key="17">
    <source>
        <dbReference type="EMBL" id="KAG8049942.1"/>
    </source>
</evidence>
<evidence type="ECO:0000256" key="5">
    <source>
        <dbReference type="ARBA" id="ARBA00022723"/>
    </source>
</evidence>
<feature type="region of interest" description="Disordered" evidence="13">
    <location>
        <begin position="288"/>
        <end position="307"/>
    </location>
</feature>
<dbReference type="InterPro" id="IPR018200">
    <property type="entry name" value="USP_CS"/>
</dbReference>
<feature type="transmembrane region" description="Helical" evidence="14">
    <location>
        <begin position="48"/>
        <end position="69"/>
    </location>
</feature>
<feature type="domain" description="MYND-type" evidence="16">
    <location>
        <begin position="164"/>
        <end position="201"/>
    </location>
</feature>
<dbReference type="InterPro" id="IPR028889">
    <property type="entry name" value="USP"/>
</dbReference>
<keyword evidence="12" id="KW-0067">ATP-binding</keyword>
<sequence length="1311" mass="145329">MANCRACLVIVLLRVAGHSGGGGGREIYALDRRRGEGSRLRVRGVTMASASSLALATLAVAVVALAAVVRRALRRAAARREEVRRLARLAAVEAEIAEREAYYYSRGRGTFARAADGVETPLWTMPMSEVASPRKEEEEETAGETMAVRQTEAAAAAAAGKGVCAVCSRPTTFRCKRCKGVKYCTFKCQISHWRQGHKDECRPPSIGARPGNTIVVSSVKKGVGRDSSYEKNVVSGLEQAVEVNKSVAAVPESSEANCVTYSVDNERKEMPSEKAFITVEASEDIHDNDRVRSVGSSRLPASGKARKVQDTALTENFSQASAGNSSSKIDWSTELEPELEHSNKQAPDKQNLESSRRLLSESTVGTISFTHGDTCFAEHNPSKRADKLPETAVRPENEGAMPNDRPSANNIARQQTALKVERHYPSELVELHPFGLVNLGNSCYANAVLQCLAFTRPLTAYLMEGLHSRNCSKKEWCFMCEFEKLILEGRQGKSHLSPTGILSHLRDIGSSFGPGREEDAHEFLRYAIDTMQSASIREAEKSGVYGLPEEATLVQLIFGGYLRSKIRCMKCQFSSEQCERILDLTVEIDGDISTLEQALHRFTSTEVLDGDNRYHCSRCKTYERAKKKLTISEAPNILTIALKRYQSGNFGKINKAIRFPEYLNLSNYMSTTEDYSPVYQLYAVVVHYDVMNAAFSGHYVCYVKDSQGKWYKMDDSQVKPVSLEKVLSKCAYMLFYARCSPRAPNSIRKTILAQDPSRTKKAKQIVDPGPSSLEGVVESPSPSDSSSLFSNSDSGSTSTFSSDSTDSTRNSTSMEEYDYIFGSSDQMYPVTLRCCTSTSIRRAEGAGMRVTRGHSSIPTKVPVLPSALPPPPATAHAGVRRRRKPDTVGRRFPASGPALCGSAPRLFRRPFTVFRWSSLLLVIATHGAAARLPCLGHHAVWVAKRLSGEIISADSVQVYIGLDVGSAKPSASERAAVPHHLIDILHASEDYSAGVFFHDARRATDHVLARSHVPIATGGTGLYLRWYIYGKPDVPQSSMDITSAVWSELAHFRETGRWEEAVDLVASAGDPKARDLSVNNWSRLRRSLEIIRSSGSPPSAFSLPYNQQQQQLVTDASTDRNCQTKELDYDFLCFFLTCPRVQLYRSIDLRCEEMLADTGGLLSEASWLLDIGLSPGMNSATCAIGYRQAMEYLLQCRHNGGRSSPQEFFEFLTKFQTVSRNFSKRQMTWFRNEKIYQWVDASQPFEAIAQFICDAYNDSAARLVPGSLEMKRENCRHESRDLKTYHSENRLFRGDDDCCHVLDWITKTQGK</sequence>
<evidence type="ECO:0000256" key="6">
    <source>
        <dbReference type="ARBA" id="ARBA00022771"/>
    </source>
</evidence>